<comment type="caution">
    <text evidence="12">Lacks conserved residue(s) required for the propagation of feature annotation.</text>
</comment>
<accession>A0A3D9HJK8</accession>
<feature type="binding site" description="axial binding residue" evidence="12">
    <location>
        <position position="254"/>
    </location>
    <ligand>
        <name>heme</name>
        <dbReference type="ChEBI" id="CHEBI:30413"/>
    </ligand>
    <ligandPart>
        <name>Fe</name>
        <dbReference type="ChEBI" id="CHEBI:18248"/>
    </ligandPart>
</feature>
<feature type="transmembrane region" description="Helical" evidence="12">
    <location>
        <begin position="198"/>
        <end position="218"/>
    </location>
</feature>
<dbReference type="InterPro" id="IPR023754">
    <property type="entry name" value="HemeA_Synthase_type2"/>
</dbReference>
<protein>
    <recommendedName>
        <fullName evidence="12">Heme A synthase</fullName>
        <shortName evidence="12">HAS</shortName>
        <ecNumber evidence="12">1.17.99.9</ecNumber>
    </recommendedName>
    <alternativeName>
        <fullName evidence="12">Cytochrome aa3-controlling protein</fullName>
    </alternativeName>
</protein>
<dbReference type="RefSeq" id="WP_115936903.1">
    <property type="nucleotide sequence ID" value="NZ_QRDW01000005.1"/>
</dbReference>
<evidence type="ECO:0000256" key="10">
    <source>
        <dbReference type="ARBA" id="ARBA00044501"/>
    </source>
</evidence>
<dbReference type="AlphaFoldDB" id="A0A3D9HJK8"/>
<comment type="subunit">
    <text evidence="12">Interacts with CtaB.</text>
</comment>
<dbReference type="InterPro" id="IPR003780">
    <property type="entry name" value="COX15/CtaA_fam"/>
</dbReference>
<name>A0A3D9HJK8_9PROT</name>
<feature type="transmembrane region" description="Helical" evidence="12">
    <location>
        <begin position="283"/>
        <end position="307"/>
    </location>
</feature>
<keyword evidence="8 12" id="KW-0350">Heme biosynthesis</keyword>
<evidence type="ECO:0000256" key="9">
    <source>
        <dbReference type="ARBA" id="ARBA00023136"/>
    </source>
</evidence>
<comment type="catalytic activity">
    <reaction evidence="11">
        <text>Fe(II)-heme o + 2 A + H2O = Fe(II)-heme a + 2 AH2</text>
        <dbReference type="Rhea" id="RHEA:63388"/>
        <dbReference type="ChEBI" id="CHEBI:13193"/>
        <dbReference type="ChEBI" id="CHEBI:15377"/>
        <dbReference type="ChEBI" id="CHEBI:17499"/>
        <dbReference type="ChEBI" id="CHEBI:60530"/>
        <dbReference type="ChEBI" id="CHEBI:61715"/>
        <dbReference type="EC" id="1.17.99.9"/>
    </reaction>
    <physiologicalReaction direction="left-to-right" evidence="11">
        <dbReference type="Rhea" id="RHEA:63389"/>
    </physiologicalReaction>
</comment>
<evidence type="ECO:0000256" key="5">
    <source>
        <dbReference type="ARBA" id="ARBA00022989"/>
    </source>
</evidence>
<keyword evidence="3 12" id="KW-0812">Transmembrane</keyword>
<dbReference type="GO" id="GO:0006784">
    <property type="term" value="P:heme A biosynthetic process"/>
    <property type="evidence" value="ECO:0007669"/>
    <property type="project" value="UniProtKB-UniRule"/>
</dbReference>
<keyword evidence="9 12" id="KW-0472">Membrane</keyword>
<keyword evidence="7 12" id="KW-0408">Iron</keyword>
<gene>
    <name evidence="12" type="primary">ctaA</name>
    <name evidence="13" type="ORF">DFP90_10513</name>
</gene>
<keyword evidence="14" id="KW-1185">Reference proteome</keyword>
<comment type="similarity">
    <text evidence="12">Belongs to the COX15/CtaA family. Type 2 subfamily.</text>
</comment>
<dbReference type="Pfam" id="PF02628">
    <property type="entry name" value="COX15-CtaA"/>
    <property type="match status" value="1"/>
</dbReference>
<dbReference type="PANTHER" id="PTHR23289:SF2">
    <property type="entry name" value="CYTOCHROME C OXIDASE ASSEMBLY PROTEIN COX15 HOMOLOG"/>
    <property type="match status" value="1"/>
</dbReference>
<dbReference type="EMBL" id="QRDW01000005">
    <property type="protein sequence ID" value="RED49643.1"/>
    <property type="molecule type" value="Genomic_DNA"/>
</dbReference>
<comment type="function">
    <text evidence="12">Catalyzes the conversion of heme O to heme A by two successive hydroxylations of the methyl group at C8. The first hydroxylation forms heme I, the second hydroxylation results in an unstable dihydroxymethyl group, which spontaneously dehydrates, resulting in the formyl group of heme A.</text>
</comment>
<feature type="transmembrane region" description="Helical" evidence="12">
    <location>
        <begin position="89"/>
        <end position="107"/>
    </location>
</feature>
<dbReference type="GO" id="GO:0016653">
    <property type="term" value="F:oxidoreductase activity, acting on NAD(P)H, heme protein as acceptor"/>
    <property type="evidence" value="ECO:0007669"/>
    <property type="project" value="TreeGrafter"/>
</dbReference>
<evidence type="ECO:0000313" key="14">
    <source>
        <dbReference type="Proteomes" id="UP000256845"/>
    </source>
</evidence>
<feature type="transmembrane region" description="Helical" evidence="12">
    <location>
        <begin position="252"/>
        <end position="271"/>
    </location>
</feature>
<evidence type="ECO:0000256" key="1">
    <source>
        <dbReference type="ARBA" id="ARBA00001970"/>
    </source>
</evidence>
<organism evidence="13 14">
    <name type="scientific">Aestuariispira insulae</name>
    <dbReference type="NCBI Taxonomy" id="1461337"/>
    <lineage>
        <taxon>Bacteria</taxon>
        <taxon>Pseudomonadati</taxon>
        <taxon>Pseudomonadota</taxon>
        <taxon>Alphaproteobacteria</taxon>
        <taxon>Rhodospirillales</taxon>
        <taxon>Kiloniellaceae</taxon>
        <taxon>Aestuariispira</taxon>
    </lineage>
</organism>
<sequence>MRAVGIWLGICALMVFIMMQVGAVTRLTESGLSMAEWRPLIGWLPPITQAEWERVFALYRQTSQYQLMNEGMALSEFKTIFFWEYFHRLWGRLIGLVYALPFFFFLLRGWIPQEHKKHLWILLVLGGLQGVIGWWMVKSGFVDRVEVSQYRLAVHLGMAVFILGYLFWMAFAFLFPVEEGRKPVARSFRRVGALAHAVIFFTVVSGAFVAGLNAGLVYNEWPLMGGGLVPEDYWSESPLWLNLFENVSAVQFNHRIMAYITTATVAGLWIWSRSQDLAPRARLSVNCLSAMVAIQVALGIATLLHFVPIPLAVAHQAGAGLTFILSLWVLKELRGDAKSRQKADQTPSLEKSTAG</sequence>
<keyword evidence="4 12" id="KW-0479">Metal-binding</keyword>
<comment type="subcellular location">
    <subcellularLocation>
        <location evidence="12">Cell membrane</location>
        <topology evidence="12">Multi-pass membrane protein</topology>
    </subcellularLocation>
    <subcellularLocation>
        <location evidence="2">Membrane</location>
        <topology evidence="2">Multi-pass membrane protein</topology>
    </subcellularLocation>
</comment>
<dbReference type="GO" id="GO:0120547">
    <property type="term" value="F:heme A synthase activity"/>
    <property type="evidence" value="ECO:0007669"/>
    <property type="project" value="UniProtKB-EC"/>
</dbReference>
<dbReference type="OrthoDB" id="9793156at2"/>
<evidence type="ECO:0000256" key="4">
    <source>
        <dbReference type="ARBA" id="ARBA00022723"/>
    </source>
</evidence>
<evidence type="ECO:0000256" key="12">
    <source>
        <dbReference type="HAMAP-Rule" id="MF_01665"/>
    </source>
</evidence>
<feature type="transmembrane region" description="Helical" evidence="12">
    <location>
        <begin position="152"/>
        <end position="177"/>
    </location>
</feature>
<keyword evidence="6 12" id="KW-0560">Oxidoreductase</keyword>
<comment type="pathway">
    <text evidence="10 12">Porphyrin-containing compound metabolism; heme A biosynthesis; heme A from heme O: step 1/1.</text>
</comment>
<evidence type="ECO:0000256" key="8">
    <source>
        <dbReference type="ARBA" id="ARBA00023133"/>
    </source>
</evidence>
<comment type="cofactor">
    <cofactor evidence="1 12">
        <name>heme b</name>
        <dbReference type="ChEBI" id="CHEBI:60344"/>
    </cofactor>
</comment>
<dbReference type="HAMAP" id="MF_01665">
    <property type="entry name" value="HemeA_synth_type2"/>
    <property type="match status" value="1"/>
</dbReference>
<feature type="binding site" description="axial binding residue" evidence="12">
    <location>
        <position position="315"/>
    </location>
    <ligand>
        <name>heme</name>
        <dbReference type="ChEBI" id="CHEBI:30413"/>
    </ligand>
    <ligandPart>
        <name>Fe</name>
        <dbReference type="ChEBI" id="CHEBI:18248"/>
    </ligandPart>
</feature>
<keyword evidence="5 12" id="KW-1133">Transmembrane helix</keyword>
<comment type="caution">
    <text evidence="13">The sequence shown here is derived from an EMBL/GenBank/DDBJ whole genome shotgun (WGS) entry which is preliminary data.</text>
</comment>
<reference evidence="13 14" key="1">
    <citation type="submission" date="2018-07" db="EMBL/GenBank/DDBJ databases">
        <title>Genomic Encyclopedia of Type Strains, Phase III (KMG-III): the genomes of soil and plant-associated and newly described type strains.</title>
        <authorList>
            <person name="Whitman W."/>
        </authorList>
    </citation>
    <scope>NUCLEOTIDE SEQUENCE [LARGE SCALE GENOMIC DNA]</scope>
    <source>
        <strain evidence="13 14">CECT 8488</strain>
    </source>
</reference>
<evidence type="ECO:0000256" key="2">
    <source>
        <dbReference type="ARBA" id="ARBA00004141"/>
    </source>
</evidence>
<evidence type="ECO:0000256" key="11">
    <source>
        <dbReference type="ARBA" id="ARBA00048044"/>
    </source>
</evidence>
<dbReference type="GO" id="GO:0005886">
    <property type="term" value="C:plasma membrane"/>
    <property type="evidence" value="ECO:0007669"/>
    <property type="project" value="UniProtKB-SubCell"/>
</dbReference>
<dbReference type="GO" id="GO:0046872">
    <property type="term" value="F:metal ion binding"/>
    <property type="evidence" value="ECO:0007669"/>
    <property type="project" value="UniProtKB-KW"/>
</dbReference>
<dbReference type="EC" id="1.17.99.9" evidence="12"/>
<evidence type="ECO:0000313" key="13">
    <source>
        <dbReference type="EMBL" id="RED49643.1"/>
    </source>
</evidence>
<evidence type="ECO:0000256" key="6">
    <source>
        <dbReference type="ARBA" id="ARBA00023002"/>
    </source>
</evidence>
<feature type="transmembrane region" description="Helical" evidence="12">
    <location>
        <begin position="119"/>
        <end position="137"/>
    </location>
</feature>
<dbReference type="PANTHER" id="PTHR23289">
    <property type="entry name" value="CYTOCHROME C OXIDASE ASSEMBLY PROTEIN COX15"/>
    <property type="match status" value="1"/>
</dbReference>
<proteinExistence type="inferred from homology"/>
<dbReference type="Proteomes" id="UP000256845">
    <property type="component" value="Unassembled WGS sequence"/>
</dbReference>
<keyword evidence="12" id="KW-1003">Cell membrane</keyword>
<feature type="transmembrane region" description="Helical" evidence="12">
    <location>
        <begin position="313"/>
        <end position="330"/>
    </location>
</feature>
<evidence type="ECO:0000256" key="7">
    <source>
        <dbReference type="ARBA" id="ARBA00023004"/>
    </source>
</evidence>
<evidence type="ECO:0000256" key="3">
    <source>
        <dbReference type="ARBA" id="ARBA00022692"/>
    </source>
</evidence>
<dbReference type="UniPathway" id="UPA00269">
    <property type="reaction ID" value="UER00713"/>
</dbReference>